<evidence type="ECO:0000256" key="1">
    <source>
        <dbReference type="ARBA" id="ARBA00023098"/>
    </source>
</evidence>
<evidence type="ECO:0000256" key="2">
    <source>
        <dbReference type="PROSITE-ProRule" id="PRU01161"/>
    </source>
</evidence>
<keyword evidence="2 5" id="KW-0378">Hydrolase</keyword>
<keyword evidence="6" id="KW-1185">Reference proteome</keyword>
<organism evidence="5 7">
    <name type="scientific">Leptospira perolatii</name>
    <dbReference type="NCBI Taxonomy" id="2023191"/>
    <lineage>
        <taxon>Bacteria</taxon>
        <taxon>Pseudomonadati</taxon>
        <taxon>Spirochaetota</taxon>
        <taxon>Spirochaetia</taxon>
        <taxon>Leptospirales</taxon>
        <taxon>Leptospiraceae</taxon>
        <taxon>Leptospira</taxon>
    </lineage>
</organism>
<dbReference type="OrthoDB" id="9802424at2"/>
<evidence type="ECO:0000313" key="6">
    <source>
        <dbReference type="Proteomes" id="UP000231962"/>
    </source>
</evidence>
<accession>A0A2M9ZQP5</accession>
<evidence type="ECO:0000313" key="4">
    <source>
        <dbReference type="EMBL" id="PJZ70445.1"/>
    </source>
</evidence>
<dbReference type="Proteomes" id="UP000231962">
    <property type="component" value="Unassembled WGS sequence"/>
</dbReference>
<dbReference type="InterPro" id="IPR016035">
    <property type="entry name" value="Acyl_Trfase/lysoPLipase"/>
</dbReference>
<name>A0A2M9ZQP5_9LEPT</name>
<dbReference type="SUPFAM" id="SSF52151">
    <property type="entry name" value="FabD/lysophospholipase-like"/>
    <property type="match status" value="1"/>
</dbReference>
<sequence length="316" mass="35006">MKLPKAKKGARVLLVEGGGMKGAFAGGVLHSLNCVLPAQNFDLIVAVSSGACCAAYYASTPKPEPDLGDHTLSIWRSELAGSKLISVFNPLRGKTFLDQSYLVDYLFREKYPIQAENFGKHGLPDLWIAVSNLHNRIPEYVKATQHNIFDLLKAATALPIATKGKYKIDDKIYSDAAILNPLPVNDLIDAGYKDITVVMNSPVERVSAPLHSISRFFSFPRDRKLSKLMKHMHHYYFNMARTLAQSPPKGIQIRTIAPFTDLPVGLVTTKQSSLEKTVYLGKQIGLEAGLFLRKIFKKKKPATSKPKKQRQKALAS</sequence>
<feature type="active site" description="Nucleophile" evidence="2">
    <location>
        <position position="48"/>
    </location>
</feature>
<keyword evidence="1 2" id="KW-0443">Lipid metabolism</keyword>
<evidence type="ECO:0000313" key="7">
    <source>
        <dbReference type="Proteomes" id="UP000231990"/>
    </source>
</evidence>
<dbReference type="GO" id="GO:0016787">
    <property type="term" value="F:hydrolase activity"/>
    <property type="evidence" value="ECO:0007669"/>
    <property type="project" value="UniProtKB-UniRule"/>
</dbReference>
<dbReference type="Gene3D" id="3.40.1090.10">
    <property type="entry name" value="Cytosolic phospholipase A2 catalytic domain"/>
    <property type="match status" value="2"/>
</dbReference>
<keyword evidence="2" id="KW-0442">Lipid degradation</keyword>
<dbReference type="EMBL" id="NPDZ01000002">
    <property type="protein sequence ID" value="PJZ74281.1"/>
    <property type="molecule type" value="Genomic_DNA"/>
</dbReference>
<dbReference type="Pfam" id="PF01734">
    <property type="entry name" value="Patatin"/>
    <property type="match status" value="1"/>
</dbReference>
<dbReference type="InterPro" id="IPR002641">
    <property type="entry name" value="PNPLA_dom"/>
</dbReference>
<comment type="caution">
    <text evidence="2">Lacks conserved residue(s) required for the propagation of feature annotation.</text>
</comment>
<evidence type="ECO:0000259" key="3">
    <source>
        <dbReference type="PROSITE" id="PS51635"/>
    </source>
</evidence>
<protein>
    <submittedName>
        <fullName evidence="5">Hydrolase</fullName>
    </submittedName>
</protein>
<dbReference type="RefSeq" id="WP_100713014.1">
    <property type="nucleotide sequence ID" value="NZ_NPDY01000003.1"/>
</dbReference>
<gene>
    <name evidence="4" type="ORF">CH360_05490</name>
    <name evidence="5" type="ORF">CH373_05070</name>
</gene>
<evidence type="ECO:0000313" key="5">
    <source>
        <dbReference type="EMBL" id="PJZ74281.1"/>
    </source>
</evidence>
<reference evidence="6 7" key="1">
    <citation type="submission" date="2017-07" db="EMBL/GenBank/DDBJ databases">
        <title>Leptospira spp. isolated from tropical soils.</title>
        <authorList>
            <person name="Thibeaux R."/>
            <person name="Iraola G."/>
            <person name="Ferres I."/>
            <person name="Bierque E."/>
            <person name="Girault D."/>
            <person name="Soupe-Gilbert M.-E."/>
            <person name="Picardeau M."/>
            <person name="Goarant C."/>
        </authorList>
    </citation>
    <scope>NUCLEOTIDE SEQUENCE [LARGE SCALE GENOMIC DNA]</scope>
    <source>
        <strain evidence="5 7">FH1-B-B1</strain>
        <strain evidence="4 6">FH1-B-C1</strain>
    </source>
</reference>
<dbReference type="Proteomes" id="UP000231990">
    <property type="component" value="Unassembled WGS sequence"/>
</dbReference>
<proteinExistence type="predicted"/>
<dbReference type="PROSITE" id="PS51635">
    <property type="entry name" value="PNPLA"/>
    <property type="match status" value="1"/>
</dbReference>
<dbReference type="EMBL" id="NPDY01000003">
    <property type="protein sequence ID" value="PJZ70445.1"/>
    <property type="molecule type" value="Genomic_DNA"/>
</dbReference>
<comment type="caution">
    <text evidence="5">The sequence shown here is derived from an EMBL/GenBank/DDBJ whole genome shotgun (WGS) entry which is preliminary data.</text>
</comment>
<feature type="active site" description="Proton acceptor" evidence="2">
    <location>
        <position position="175"/>
    </location>
</feature>
<dbReference type="AlphaFoldDB" id="A0A2M9ZQP5"/>
<feature type="short sequence motif" description="GXGXXG" evidence="2">
    <location>
        <begin position="17"/>
        <end position="22"/>
    </location>
</feature>
<dbReference type="GO" id="GO:0016042">
    <property type="term" value="P:lipid catabolic process"/>
    <property type="evidence" value="ECO:0007669"/>
    <property type="project" value="UniProtKB-UniRule"/>
</dbReference>
<feature type="domain" description="PNPLA" evidence="3">
    <location>
        <begin position="13"/>
        <end position="188"/>
    </location>
</feature>